<dbReference type="RefSeq" id="XP_016236059.1">
    <property type="nucleotide sequence ID" value="XM_016380232.1"/>
</dbReference>
<feature type="region of interest" description="Disordered" evidence="11">
    <location>
        <begin position="611"/>
        <end position="634"/>
    </location>
</feature>
<feature type="compositionally biased region" description="Pro residues" evidence="11">
    <location>
        <begin position="524"/>
        <end position="537"/>
    </location>
</feature>
<evidence type="ECO:0000256" key="7">
    <source>
        <dbReference type="ARBA" id="ARBA00023121"/>
    </source>
</evidence>
<evidence type="ECO:0000256" key="5">
    <source>
        <dbReference type="ARBA" id="ARBA00022787"/>
    </source>
</evidence>
<dbReference type="InterPro" id="IPR031468">
    <property type="entry name" value="SMP_LBD"/>
</dbReference>
<comment type="subunit">
    <text evidence="10">Component of the ER-mitochondria encounter structure (ERMES) or MDM complex, composed of MMM1, MDM10, MDM12 and MDM34.</text>
</comment>
<feature type="compositionally biased region" description="Basic and acidic residues" evidence="11">
    <location>
        <begin position="373"/>
        <end position="382"/>
    </location>
</feature>
<keyword evidence="6" id="KW-0445">Lipid transport</keyword>
<dbReference type="Proteomes" id="UP000053328">
    <property type="component" value="Unassembled WGS sequence"/>
</dbReference>
<dbReference type="InterPro" id="IPR027536">
    <property type="entry name" value="MDM34"/>
</dbReference>
<evidence type="ECO:0000256" key="3">
    <source>
        <dbReference type="ARBA" id="ARBA00022452"/>
    </source>
</evidence>
<feature type="compositionally biased region" description="Polar residues" evidence="11">
    <location>
        <begin position="388"/>
        <end position="398"/>
    </location>
</feature>
<gene>
    <name evidence="10" type="primary">MDM34</name>
    <name evidence="13" type="ORF">PV08_05893</name>
</gene>
<evidence type="ECO:0000256" key="10">
    <source>
        <dbReference type="HAMAP-Rule" id="MF_03105"/>
    </source>
</evidence>
<keyword evidence="8 10" id="KW-0496">Mitochondrion</keyword>
<comment type="domain">
    <text evidence="10">Lacks alpha-helical transmembrane segments, suggesting that it resides in the membrane via beta-sheet conformations similar to those predicted for other outer membrane proteins and porin.</text>
</comment>
<reference evidence="13 14" key="1">
    <citation type="submission" date="2015-01" db="EMBL/GenBank/DDBJ databases">
        <title>The Genome Sequence of Exophiala spinifera CBS89968.</title>
        <authorList>
            <consortium name="The Broad Institute Genomics Platform"/>
            <person name="Cuomo C."/>
            <person name="de Hoog S."/>
            <person name="Gorbushina A."/>
            <person name="Stielow B."/>
            <person name="Teixiera M."/>
            <person name="Abouelleil A."/>
            <person name="Chapman S.B."/>
            <person name="Priest M."/>
            <person name="Young S.K."/>
            <person name="Wortman J."/>
            <person name="Nusbaum C."/>
            <person name="Birren B."/>
        </authorList>
    </citation>
    <scope>NUCLEOTIDE SEQUENCE [LARGE SCALE GENOMIC DNA]</scope>
    <source>
        <strain evidence="13 14">CBS 89968</strain>
    </source>
</reference>
<keyword evidence="4 10" id="KW-0812">Transmembrane</keyword>
<keyword evidence="9 10" id="KW-0472">Membrane</keyword>
<feature type="region of interest" description="Disordered" evidence="11">
    <location>
        <begin position="505"/>
        <end position="571"/>
    </location>
</feature>
<dbReference type="STRING" id="91928.A0A0D2BA20"/>
<evidence type="ECO:0000256" key="4">
    <source>
        <dbReference type="ARBA" id="ARBA00022692"/>
    </source>
</evidence>
<protein>
    <recommendedName>
        <fullName evidence="10">Mitochondrial distribution and morphology protein 34</fullName>
    </recommendedName>
</protein>
<dbReference type="EMBL" id="KN847495">
    <property type="protein sequence ID" value="KIW15843.1"/>
    <property type="molecule type" value="Genomic_DNA"/>
</dbReference>
<evidence type="ECO:0000256" key="6">
    <source>
        <dbReference type="ARBA" id="ARBA00023055"/>
    </source>
</evidence>
<keyword evidence="5 10" id="KW-1000">Mitochondrion outer membrane</keyword>
<dbReference type="CDD" id="cd21673">
    <property type="entry name" value="SMP_Mdm34"/>
    <property type="match status" value="1"/>
</dbReference>
<keyword evidence="7" id="KW-0446">Lipid-binding</keyword>
<evidence type="ECO:0000313" key="13">
    <source>
        <dbReference type="EMBL" id="KIW15843.1"/>
    </source>
</evidence>
<organism evidence="13 14">
    <name type="scientific">Exophiala spinifera</name>
    <dbReference type="NCBI Taxonomy" id="91928"/>
    <lineage>
        <taxon>Eukaryota</taxon>
        <taxon>Fungi</taxon>
        <taxon>Dikarya</taxon>
        <taxon>Ascomycota</taxon>
        <taxon>Pezizomycotina</taxon>
        <taxon>Eurotiomycetes</taxon>
        <taxon>Chaetothyriomycetidae</taxon>
        <taxon>Chaetothyriales</taxon>
        <taxon>Herpotrichiellaceae</taxon>
        <taxon>Exophiala</taxon>
    </lineage>
</organism>
<keyword evidence="2" id="KW-0813">Transport</keyword>
<dbReference type="GO" id="GO:0008289">
    <property type="term" value="F:lipid binding"/>
    <property type="evidence" value="ECO:0007669"/>
    <property type="project" value="UniProtKB-KW"/>
</dbReference>
<feature type="compositionally biased region" description="Polar residues" evidence="11">
    <location>
        <begin position="338"/>
        <end position="351"/>
    </location>
</feature>
<evidence type="ECO:0000259" key="12">
    <source>
        <dbReference type="PROSITE" id="PS51847"/>
    </source>
</evidence>
<evidence type="ECO:0000256" key="2">
    <source>
        <dbReference type="ARBA" id="ARBA00022448"/>
    </source>
</evidence>
<feature type="region of interest" description="Disordered" evidence="11">
    <location>
        <begin position="298"/>
        <end position="323"/>
    </location>
</feature>
<feature type="compositionally biased region" description="Low complexity" evidence="11">
    <location>
        <begin position="304"/>
        <end position="315"/>
    </location>
</feature>
<dbReference type="HAMAP" id="MF_03105">
    <property type="entry name" value="Mdm34"/>
    <property type="match status" value="1"/>
</dbReference>
<dbReference type="HOGENOM" id="CLU_036502_1_0_1"/>
<proteinExistence type="inferred from homology"/>
<feature type="region of interest" description="Disordered" evidence="11">
    <location>
        <begin position="338"/>
        <end position="466"/>
    </location>
</feature>
<evidence type="ECO:0000256" key="9">
    <source>
        <dbReference type="ARBA" id="ARBA00023136"/>
    </source>
</evidence>
<accession>A0A0D2BA20</accession>
<comment type="function">
    <text evidence="10">Component of the ERMES/MDM complex, which serves as a molecular tether to connect the endoplasmic reticulum (ER) and mitochondria. Components of this complex are involved in the control of mitochondrial shape and protein biogenesis, and function in nonvesicular lipid trafficking between the ER and mitochondria. MDM34 is required for the interaction of the ER-resident membrane protein MMM1 and the outer mitochondrial membrane-resident beta-barrel protein MDM10.</text>
</comment>
<name>A0A0D2BA20_9EURO</name>
<dbReference type="PROSITE" id="PS51847">
    <property type="entry name" value="SMP"/>
    <property type="match status" value="1"/>
</dbReference>
<dbReference type="PANTHER" id="PTHR28185:SF1">
    <property type="entry name" value="MITOCHONDRIAL DISTRIBUTION AND MORPHOLOGY PROTEIN 34"/>
    <property type="match status" value="1"/>
</dbReference>
<sequence>MAFNFNWSPLSTDAGFLPRAQELLTNALNRADPKPAIIVDDIVVNELNLGDVPPELEILEIGDLAEDRFRGTFKMMYKGNAYLTLKTKVQANPLNTYLRTRSAFASPQPLAADTGLTIPLQITLSEFRLTGFIILVFSRQKGLTLVFRNDPLESLRVSSTFDSIPFVANFLQKEIETQLRGLLMDELPAIIHRLSLRLWVPEQQAQEERELGTLQPTKDEVVVDPLASPPQDPVDSTGAVLTPAEIASLSLDSSVETQSLFSRKNLIRLATLTDSHRTLSLFTPSIRDAVFRAWTGPLERGEMSPSHPHTRSPTPALSRSHSYAGSLSTATTYTFDSTHTRPTLQTMNSASHGLGMGGGRHGQGHRRRRKKRVVDLRAHPETGEPESVTESGSSNIDTESVSESTSATAPSVFSAPAATTSFDSPRGLGIITPPTSPVVARKPGLPQSLHHRSNNSGTRSVSEGIPGLSVAAQIDERRLGVEATPKSSDPNATIRVRNNRRIIPTIATTSNVDDDETPRASLYIPPPQKEGQVPPPLSFQQSTTASPAIPAGPSTEKSGLQEAGSGSGPSLTPLPNFLQFVADPSNAGSIAERAWMMKMAAELARRYEDERLKGSFGPMSPREEERLPPPAYAR</sequence>
<dbReference type="AlphaFoldDB" id="A0A0D2BA20"/>
<dbReference type="GO" id="GO:0007005">
    <property type="term" value="P:mitochondrion organization"/>
    <property type="evidence" value="ECO:0007669"/>
    <property type="project" value="InterPro"/>
</dbReference>
<evidence type="ECO:0000256" key="8">
    <source>
        <dbReference type="ARBA" id="ARBA00023128"/>
    </source>
</evidence>
<comment type="similarity">
    <text evidence="10">Belongs to the MDM34 family.</text>
</comment>
<dbReference type="PANTHER" id="PTHR28185">
    <property type="entry name" value="MITOCHONDRIAL DISTRIBUTION AND MORPHOLOGY PROTEIN 34"/>
    <property type="match status" value="1"/>
</dbReference>
<dbReference type="InterPro" id="IPR058825">
    <property type="entry name" value="MDM34_N"/>
</dbReference>
<keyword evidence="3 10" id="KW-1134">Transmembrane beta strand</keyword>
<dbReference type="OrthoDB" id="17927at2759"/>
<dbReference type="GO" id="GO:0015914">
    <property type="term" value="P:phospholipid transport"/>
    <property type="evidence" value="ECO:0007669"/>
    <property type="project" value="TreeGrafter"/>
</dbReference>
<evidence type="ECO:0000256" key="1">
    <source>
        <dbReference type="ARBA" id="ARBA00004370"/>
    </source>
</evidence>
<dbReference type="GeneID" id="27332976"/>
<feature type="compositionally biased region" description="Low complexity" evidence="11">
    <location>
        <begin position="399"/>
        <end position="412"/>
    </location>
</feature>
<feature type="compositionally biased region" description="Basic residues" evidence="11">
    <location>
        <begin position="362"/>
        <end position="372"/>
    </location>
</feature>
<dbReference type="GO" id="GO:1990456">
    <property type="term" value="P:mitochondrion-endoplasmic reticulum membrane tethering"/>
    <property type="evidence" value="ECO:0007669"/>
    <property type="project" value="TreeGrafter"/>
</dbReference>
<evidence type="ECO:0000313" key="14">
    <source>
        <dbReference type="Proteomes" id="UP000053328"/>
    </source>
</evidence>
<dbReference type="Pfam" id="PF26545">
    <property type="entry name" value="Mdm34_N"/>
    <property type="match status" value="1"/>
</dbReference>
<dbReference type="GO" id="GO:0032865">
    <property type="term" value="C:ERMES complex"/>
    <property type="evidence" value="ECO:0007669"/>
    <property type="project" value="UniProtKB-UniRule"/>
</dbReference>
<feature type="domain" description="SMP-LTD" evidence="12">
    <location>
        <begin position="1"/>
        <end position="196"/>
    </location>
</feature>
<dbReference type="VEuPathDB" id="FungiDB:PV08_05893"/>
<keyword evidence="14" id="KW-1185">Reference proteome</keyword>
<comment type="subcellular location">
    <subcellularLocation>
        <location evidence="1">Membrane</location>
    </subcellularLocation>
    <subcellularLocation>
        <location evidence="10">Mitochondrion outer membrane</location>
        <topology evidence="10">Multi-pass membrane protein</topology>
    </subcellularLocation>
    <text evidence="10">The ERMES/MDM complex localizes to a few discrete foci (around 10 per single cell), that represent mitochondria-endoplasmic reticulum junctions. These foci are often found next to mtDNA nucleoids.</text>
</comment>
<evidence type="ECO:0000256" key="11">
    <source>
        <dbReference type="SAM" id="MobiDB-lite"/>
    </source>
</evidence>